<feature type="transmembrane region" description="Helical" evidence="1">
    <location>
        <begin position="276"/>
        <end position="294"/>
    </location>
</feature>
<proteinExistence type="predicted"/>
<dbReference type="RefSeq" id="WP_218283924.1">
    <property type="nucleotide sequence ID" value="NZ_CP078093.1"/>
</dbReference>
<sequence length="297" mass="34338">MADIKLYPGFLVKGKWNNNQYKIIQLIGAGGIGQVYKVEDEKKKIWALKISRQMQSITKEYEMLKRFSHIDLVPKVNEIDDFCCGNNQLYYIVMEYIDGKNLKEYIKIKPMNIKAIIGLTLLIGKAFLILHKNNFVFGDLKLENLMIDAKNNVIRIIDLGGVTHIGSSVKEFTPLYDRASWNMGLRRADEKYDLFSLSMFCIILLLRKNFTPGKISVDKLIKKLKDMHISKKLVNILHKGIRQDNISFEVFLKSLEDIYINGIDKEGNIVWDKQNFAVNVLLVSSILLFIGIMYEYL</sequence>
<feature type="domain" description="Protein kinase" evidence="2">
    <location>
        <begin position="21"/>
        <end position="260"/>
    </location>
</feature>
<name>A0ABX8RDS8_9CLOT</name>
<dbReference type="PANTHER" id="PTHR44167">
    <property type="entry name" value="OVARIAN-SPECIFIC SERINE/THREONINE-PROTEIN KINASE LOK-RELATED"/>
    <property type="match status" value="1"/>
</dbReference>
<dbReference type="Pfam" id="PF00069">
    <property type="entry name" value="Pkinase"/>
    <property type="match status" value="1"/>
</dbReference>
<keyword evidence="4" id="KW-1185">Reference proteome</keyword>
<keyword evidence="1" id="KW-1133">Transmembrane helix</keyword>
<keyword evidence="3" id="KW-0418">Kinase</keyword>
<evidence type="ECO:0000313" key="4">
    <source>
        <dbReference type="Proteomes" id="UP000886818"/>
    </source>
</evidence>
<feature type="transmembrane region" description="Helical" evidence="1">
    <location>
        <begin position="111"/>
        <end position="130"/>
    </location>
</feature>
<organism evidence="3 4">
    <name type="scientific">Crassaminicella indica</name>
    <dbReference type="NCBI Taxonomy" id="2855394"/>
    <lineage>
        <taxon>Bacteria</taxon>
        <taxon>Bacillati</taxon>
        <taxon>Bacillota</taxon>
        <taxon>Clostridia</taxon>
        <taxon>Eubacteriales</taxon>
        <taxon>Clostridiaceae</taxon>
        <taxon>Crassaminicella</taxon>
    </lineage>
</organism>
<accession>A0ABX8RDS8</accession>
<keyword evidence="3" id="KW-0808">Transferase</keyword>
<protein>
    <submittedName>
        <fullName evidence="3">Protein kinase</fullName>
    </submittedName>
</protein>
<reference evidence="3" key="1">
    <citation type="submission" date="2021-07" db="EMBL/GenBank/DDBJ databases">
        <title>Complete genome sequence of Crassaminicella sp. 143-21, isolated from a deep-sea hydrothermal vent.</title>
        <authorList>
            <person name="Li X."/>
        </authorList>
    </citation>
    <scope>NUCLEOTIDE SEQUENCE</scope>
    <source>
        <strain evidence="3">143-21</strain>
    </source>
</reference>
<keyword evidence="1" id="KW-0812">Transmembrane</keyword>
<dbReference type="GO" id="GO:0016787">
    <property type="term" value="F:hydrolase activity"/>
    <property type="evidence" value="ECO:0007669"/>
    <property type="project" value="UniProtKB-KW"/>
</dbReference>
<dbReference type="PANTHER" id="PTHR44167:SF18">
    <property type="entry name" value="PROTEIN KINASE DOMAIN-CONTAINING PROTEIN"/>
    <property type="match status" value="1"/>
</dbReference>
<dbReference type="SMART" id="SM00220">
    <property type="entry name" value="S_TKc"/>
    <property type="match status" value="1"/>
</dbReference>
<keyword evidence="3" id="KW-0378">Hydrolase</keyword>
<dbReference type="Proteomes" id="UP000886818">
    <property type="component" value="Chromosome"/>
</dbReference>
<dbReference type="EMBL" id="CP078093">
    <property type="protein sequence ID" value="QXM07238.1"/>
    <property type="molecule type" value="Genomic_DNA"/>
</dbReference>
<keyword evidence="1" id="KW-0472">Membrane</keyword>
<gene>
    <name evidence="3" type="ORF">KVH43_05980</name>
</gene>
<evidence type="ECO:0000259" key="2">
    <source>
        <dbReference type="PROSITE" id="PS50011"/>
    </source>
</evidence>
<dbReference type="PROSITE" id="PS50011">
    <property type="entry name" value="PROTEIN_KINASE_DOM"/>
    <property type="match status" value="1"/>
</dbReference>
<dbReference type="InterPro" id="IPR000719">
    <property type="entry name" value="Prot_kinase_dom"/>
</dbReference>
<evidence type="ECO:0000256" key="1">
    <source>
        <dbReference type="SAM" id="Phobius"/>
    </source>
</evidence>
<evidence type="ECO:0000313" key="3">
    <source>
        <dbReference type="EMBL" id="QXM07238.1"/>
    </source>
</evidence>
<dbReference type="GO" id="GO:0016301">
    <property type="term" value="F:kinase activity"/>
    <property type="evidence" value="ECO:0007669"/>
    <property type="project" value="UniProtKB-KW"/>
</dbReference>